<protein>
    <recommendedName>
        <fullName evidence="3">Site-specific integrase</fullName>
    </recommendedName>
</protein>
<evidence type="ECO:0008006" key="3">
    <source>
        <dbReference type="Google" id="ProtNLM"/>
    </source>
</evidence>
<dbReference type="EMBL" id="CP044427">
    <property type="protein sequence ID" value="QFG70342.1"/>
    <property type="molecule type" value="Genomic_DNA"/>
</dbReference>
<proteinExistence type="predicted"/>
<dbReference type="Proteomes" id="UP000326546">
    <property type="component" value="Chromosome"/>
</dbReference>
<dbReference type="AlphaFoldDB" id="A0A5J6VAW4"/>
<accession>A0A5J6VAW4</accession>
<keyword evidence="2" id="KW-1185">Reference proteome</keyword>
<evidence type="ECO:0000313" key="2">
    <source>
        <dbReference type="Proteomes" id="UP000326546"/>
    </source>
</evidence>
<dbReference type="KEGG" id="serw:FY030_13055"/>
<sequence length="435" mass="48716">MLAFYDGDRRPSCATCTGNEAVYACTDCGREDSPWGRLCGHCALKEKATALLSGPDGGIHPQLRPVHEALVCGPRPQTTLYWFTRSTGPSVLAAMARGDIEISHATFEAMPADKTHNYLRDLLAALGVLPPFHAELERVTPWLNQLLSTLPDEHAEVLNRFARWQVLRRLRREEQRGTLTHGAISAARATIVVTARFLGWLTEHRMDLADLTQDDLDRYAEQHRARVTALRPFLTWCEATDLGRELSPPKRPDLQPAVTLPDEDRWRHVQLLLHDDTIRLYTRIAGLFVLLYAQPLARVCRMRVDQITVTAAGITRATFDTYPIELPDPLDHLVRTHLTRRGQASYASRPDTWLFPGGIPGKHLVTENIRSQLVARGIQPLAARNAAMFQLASTMPTPILAEILGLSPTTATRWAALAARDWSTYTALRDRALQQ</sequence>
<organism evidence="1 2">
    <name type="scientific">Ornithinimicrobium pratense</name>
    <dbReference type="NCBI Taxonomy" id="2593973"/>
    <lineage>
        <taxon>Bacteria</taxon>
        <taxon>Bacillati</taxon>
        <taxon>Actinomycetota</taxon>
        <taxon>Actinomycetes</taxon>
        <taxon>Micrococcales</taxon>
        <taxon>Ornithinimicrobiaceae</taxon>
        <taxon>Ornithinimicrobium</taxon>
    </lineage>
</organism>
<reference evidence="1 2" key="1">
    <citation type="submission" date="2019-09" db="EMBL/GenBank/DDBJ databases">
        <title>Serinicoccus pratensis sp. nov., isolated from meadow soil.</title>
        <authorList>
            <person name="Zhang W."/>
        </authorList>
    </citation>
    <scope>NUCLEOTIDE SEQUENCE [LARGE SCALE GENOMIC DNA]</scope>
    <source>
        <strain evidence="1 2">W204</strain>
    </source>
</reference>
<dbReference type="OrthoDB" id="3405537at2"/>
<name>A0A5J6VAW4_9MICO</name>
<gene>
    <name evidence="1" type="ORF">FY030_13055</name>
</gene>
<evidence type="ECO:0000313" key="1">
    <source>
        <dbReference type="EMBL" id="QFG70342.1"/>
    </source>
</evidence>